<keyword evidence="2 3" id="KW-0067">ATP-binding</keyword>
<gene>
    <name evidence="7" type="ORF">IL334_005714</name>
</gene>
<evidence type="ECO:0000256" key="1">
    <source>
        <dbReference type="ARBA" id="ARBA00022741"/>
    </source>
</evidence>
<dbReference type="PANTHER" id="PTHR23070">
    <property type="entry name" value="BCS1 AAA-TYPE ATPASE"/>
    <property type="match status" value="1"/>
</dbReference>
<evidence type="ECO:0000256" key="4">
    <source>
        <dbReference type="SAM" id="MobiDB-lite"/>
    </source>
</evidence>
<keyword evidence="1 3" id="KW-0547">Nucleotide-binding</keyword>
<accession>A0ABZ1D603</accession>
<evidence type="ECO:0000313" key="7">
    <source>
        <dbReference type="EMBL" id="WRT68734.1"/>
    </source>
</evidence>
<feature type="region of interest" description="Disordered" evidence="4">
    <location>
        <begin position="1"/>
        <end position="42"/>
    </location>
</feature>
<organism evidence="7 8">
    <name type="scientific">Kwoniella shivajii</name>
    <dbReference type="NCBI Taxonomy" id="564305"/>
    <lineage>
        <taxon>Eukaryota</taxon>
        <taxon>Fungi</taxon>
        <taxon>Dikarya</taxon>
        <taxon>Basidiomycota</taxon>
        <taxon>Agaricomycotina</taxon>
        <taxon>Tremellomycetes</taxon>
        <taxon>Tremellales</taxon>
        <taxon>Cryptococcaceae</taxon>
        <taxon>Kwoniella</taxon>
    </lineage>
</organism>
<feature type="compositionally biased region" description="Low complexity" evidence="4">
    <location>
        <begin position="18"/>
        <end position="34"/>
    </location>
</feature>
<evidence type="ECO:0008006" key="9">
    <source>
        <dbReference type="Google" id="ProtNLM"/>
    </source>
</evidence>
<dbReference type="EMBL" id="CP141887">
    <property type="protein sequence ID" value="WRT68734.1"/>
    <property type="molecule type" value="Genomic_DNA"/>
</dbReference>
<dbReference type="InterPro" id="IPR027417">
    <property type="entry name" value="P-loop_NTPase"/>
</dbReference>
<reference evidence="7 8" key="1">
    <citation type="submission" date="2024-01" db="EMBL/GenBank/DDBJ databases">
        <title>Comparative genomics of Cryptococcus and Kwoniella reveals pathogenesis evolution and contrasting modes of karyotype evolution via chromosome fusion or intercentromeric recombination.</title>
        <authorList>
            <person name="Coelho M.A."/>
            <person name="David-Palma M."/>
            <person name="Shea T."/>
            <person name="Bowers K."/>
            <person name="McGinley-Smith S."/>
            <person name="Mohammad A.W."/>
            <person name="Gnirke A."/>
            <person name="Yurkov A.M."/>
            <person name="Nowrousian M."/>
            <person name="Sun S."/>
            <person name="Cuomo C.A."/>
            <person name="Heitman J."/>
        </authorList>
    </citation>
    <scope>NUCLEOTIDE SEQUENCE [LARGE SCALE GENOMIC DNA]</scope>
    <source>
        <strain evidence="7">CBS 11374</strain>
    </source>
</reference>
<proteinExistence type="inferred from homology"/>
<sequence>MEDIDCAFTKSSTSEDNTVPTPISVPTSVTTSSPPYLPQSARESNKGITLSGLLNALDGVASGEGRLLFCTTNWKERIDPALSRPGRCDIWIEFKHATKTQAKDLFKYFYDSRIQSTPIDPTLQVDNEQKKTLDETEVERIDPIDLNALAMRFASHIPENTISVSALQGFLMRYKRQPQIAVANVEKWVSSGCGQGPTPLLHDGRVEMMDMGKSKGEDRI</sequence>
<feature type="domain" description="Mitochondrial chaperone BCS1-like ATPase lid" evidence="6">
    <location>
        <begin position="100"/>
        <end position="187"/>
    </location>
</feature>
<evidence type="ECO:0000256" key="2">
    <source>
        <dbReference type="ARBA" id="ARBA00022840"/>
    </source>
</evidence>
<dbReference type="Pfam" id="PF25426">
    <property type="entry name" value="AAA_lid_BCS1"/>
    <property type="match status" value="1"/>
</dbReference>
<dbReference type="InterPro" id="IPR050747">
    <property type="entry name" value="Mitochondrial_chaperone_BCS1"/>
</dbReference>
<evidence type="ECO:0000259" key="6">
    <source>
        <dbReference type="Pfam" id="PF25426"/>
    </source>
</evidence>
<dbReference type="Gene3D" id="3.40.50.300">
    <property type="entry name" value="P-loop containing nucleotide triphosphate hydrolases"/>
    <property type="match status" value="1"/>
</dbReference>
<dbReference type="InterPro" id="IPR003960">
    <property type="entry name" value="ATPase_AAA_CS"/>
</dbReference>
<dbReference type="Proteomes" id="UP001329825">
    <property type="component" value="Chromosome 7"/>
</dbReference>
<dbReference type="GeneID" id="87957844"/>
<name>A0ABZ1D603_9TREE</name>
<dbReference type="Pfam" id="PF00004">
    <property type="entry name" value="AAA"/>
    <property type="match status" value="1"/>
</dbReference>
<evidence type="ECO:0000256" key="3">
    <source>
        <dbReference type="RuleBase" id="RU003651"/>
    </source>
</evidence>
<comment type="similarity">
    <text evidence="3">Belongs to the AAA ATPase family.</text>
</comment>
<evidence type="ECO:0000259" key="5">
    <source>
        <dbReference type="Pfam" id="PF00004"/>
    </source>
</evidence>
<evidence type="ECO:0000313" key="8">
    <source>
        <dbReference type="Proteomes" id="UP001329825"/>
    </source>
</evidence>
<protein>
    <recommendedName>
        <fullName evidence="9">ATPase AAA-type core domain-containing protein</fullName>
    </recommendedName>
</protein>
<dbReference type="SUPFAM" id="SSF52540">
    <property type="entry name" value="P-loop containing nucleoside triphosphate hydrolases"/>
    <property type="match status" value="1"/>
</dbReference>
<keyword evidence="8" id="KW-1185">Reference proteome</keyword>
<feature type="domain" description="ATPase AAA-type core" evidence="5">
    <location>
        <begin position="43"/>
        <end position="94"/>
    </location>
</feature>
<dbReference type="InterPro" id="IPR057495">
    <property type="entry name" value="AAA_lid_BCS1"/>
</dbReference>
<dbReference type="PROSITE" id="PS00674">
    <property type="entry name" value="AAA"/>
    <property type="match status" value="1"/>
</dbReference>
<dbReference type="RefSeq" id="XP_062793473.1">
    <property type="nucleotide sequence ID" value="XM_062937422.1"/>
</dbReference>
<dbReference type="InterPro" id="IPR003959">
    <property type="entry name" value="ATPase_AAA_core"/>
</dbReference>